<keyword evidence="2" id="KW-1185">Reference proteome</keyword>
<dbReference type="Proteomes" id="UP000323824">
    <property type="component" value="Chromosome"/>
</dbReference>
<accession>A0A5C1QBV4</accession>
<evidence type="ECO:0000313" key="2">
    <source>
        <dbReference type="Proteomes" id="UP000323824"/>
    </source>
</evidence>
<reference evidence="1 2" key="1">
    <citation type="submission" date="2019-02" db="EMBL/GenBank/DDBJ databases">
        <authorList>
            <person name="Fomenkov A."/>
            <person name="Dubinina G."/>
            <person name="Grabovich M."/>
            <person name="Vincze T."/>
            <person name="Roberts R.J."/>
        </authorList>
    </citation>
    <scope>NUCLEOTIDE SEQUENCE [LARGE SCALE GENOMIC DNA]</scope>
    <source>
        <strain evidence="1 2">P</strain>
    </source>
</reference>
<dbReference type="KEGG" id="sper:EW093_06410"/>
<dbReference type="EMBL" id="CP035807">
    <property type="protein sequence ID" value="QEN04349.1"/>
    <property type="molecule type" value="Genomic_DNA"/>
</dbReference>
<proteinExistence type="predicted"/>
<name>A0A5C1QBV4_9SPIO</name>
<gene>
    <name evidence="1" type="ORF">EW093_06410</name>
</gene>
<dbReference type="RefSeq" id="WP_149567596.1">
    <property type="nucleotide sequence ID" value="NZ_CP035807.1"/>
</dbReference>
<evidence type="ECO:0000313" key="1">
    <source>
        <dbReference type="EMBL" id="QEN04349.1"/>
    </source>
</evidence>
<dbReference type="AlphaFoldDB" id="A0A5C1QBV4"/>
<reference evidence="1 2" key="2">
    <citation type="submission" date="2019-09" db="EMBL/GenBank/DDBJ databases">
        <title>Complete Genome Sequence and Methylome Analysis of free living Spirochaetas.</title>
        <authorList>
            <person name="Leshcheva N."/>
            <person name="Mikheeva N."/>
        </authorList>
    </citation>
    <scope>NUCLEOTIDE SEQUENCE [LARGE SCALE GENOMIC DNA]</scope>
    <source>
        <strain evidence="1 2">P</strain>
    </source>
</reference>
<dbReference type="OrthoDB" id="5422155at2"/>
<sequence>MYSIKESSIKLIMQLPDDCTIEDIQYELYSKAKIELGLKDIETGNIISENEMDYEINSWLQ</sequence>
<protein>
    <submittedName>
        <fullName evidence="1">Uncharacterized protein</fullName>
    </submittedName>
</protein>
<organism evidence="1 2">
    <name type="scientific">Thiospirochaeta perfilievii</name>
    <dbReference type="NCBI Taxonomy" id="252967"/>
    <lineage>
        <taxon>Bacteria</taxon>
        <taxon>Pseudomonadati</taxon>
        <taxon>Spirochaetota</taxon>
        <taxon>Spirochaetia</taxon>
        <taxon>Spirochaetales</taxon>
        <taxon>Spirochaetaceae</taxon>
        <taxon>Thiospirochaeta</taxon>
    </lineage>
</organism>